<dbReference type="InterPro" id="IPR002139">
    <property type="entry name" value="Ribo/fructo_kinase"/>
</dbReference>
<keyword evidence="2 4" id="KW-0808">Transferase</keyword>
<reference evidence="7" key="1">
    <citation type="submission" date="2015-07" db="EMBL/GenBank/DDBJ databases">
        <title>Draft genome sequence of the purine-degrading Gottschalkia purinilyticum DSM 1384 (formerly Clostridium purinilyticum).</title>
        <authorList>
            <person name="Poehlein A."/>
            <person name="Schiel-Bengelsdorf B."/>
            <person name="Bengelsdorf F.R."/>
            <person name="Daniel R."/>
            <person name="Duerre P."/>
        </authorList>
    </citation>
    <scope>NUCLEOTIDE SEQUENCE [LARGE SCALE GENOMIC DNA]</scope>
    <source>
        <strain evidence="7">DSM 1384</strain>
    </source>
</reference>
<feature type="domain" description="Carbohydrate kinase PfkB" evidence="5">
    <location>
        <begin position="1"/>
        <end position="295"/>
    </location>
</feature>
<dbReference type="Proteomes" id="UP000037267">
    <property type="component" value="Unassembled WGS sequence"/>
</dbReference>
<dbReference type="STRING" id="1503.CLPU_3c00500"/>
<dbReference type="PANTHER" id="PTHR10584:SF166">
    <property type="entry name" value="RIBOKINASE"/>
    <property type="match status" value="1"/>
</dbReference>
<proteinExistence type="inferred from homology"/>
<evidence type="ECO:0000256" key="3">
    <source>
        <dbReference type="ARBA" id="ARBA00022777"/>
    </source>
</evidence>
<comment type="similarity">
    <text evidence="1 4">Belongs to the carbohydrate kinase PfkB family.</text>
</comment>
<evidence type="ECO:0000313" key="6">
    <source>
        <dbReference type="EMBL" id="KNF09272.1"/>
    </source>
</evidence>
<dbReference type="SUPFAM" id="SSF53613">
    <property type="entry name" value="Ribokinase-like"/>
    <property type="match status" value="1"/>
</dbReference>
<evidence type="ECO:0000259" key="5">
    <source>
        <dbReference type="Pfam" id="PF00294"/>
    </source>
</evidence>
<dbReference type="GO" id="GO:0004747">
    <property type="term" value="F:ribokinase activity"/>
    <property type="evidence" value="ECO:0007669"/>
    <property type="project" value="UniProtKB-EC"/>
</dbReference>
<protein>
    <submittedName>
        <fullName evidence="6">Ribokinase RbsK</fullName>
        <ecNumber evidence="6">2.7.1.15</ecNumber>
    </submittedName>
</protein>
<dbReference type="AlphaFoldDB" id="A0A0L0WCS9"/>
<evidence type="ECO:0000313" key="7">
    <source>
        <dbReference type="Proteomes" id="UP000037267"/>
    </source>
</evidence>
<dbReference type="PRINTS" id="PR00990">
    <property type="entry name" value="RIBOKINASE"/>
</dbReference>
<dbReference type="Pfam" id="PF00294">
    <property type="entry name" value="PfkB"/>
    <property type="match status" value="1"/>
</dbReference>
<dbReference type="InterPro" id="IPR002173">
    <property type="entry name" value="Carboh/pur_kinase_PfkB_CS"/>
</dbReference>
<accession>A0A0L0WCS9</accession>
<dbReference type="EC" id="2.7.1.15" evidence="6"/>
<dbReference type="PROSITE" id="PS00584">
    <property type="entry name" value="PFKB_KINASES_2"/>
    <property type="match status" value="1"/>
</dbReference>
<organism evidence="6 7">
    <name type="scientific">Gottschalkia purinilytica</name>
    <name type="common">Clostridium purinilyticum</name>
    <dbReference type="NCBI Taxonomy" id="1503"/>
    <lineage>
        <taxon>Bacteria</taxon>
        <taxon>Bacillati</taxon>
        <taxon>Bacillota</taxon>
        <taxon>Tissierellia</taxon>
        <taxon>Tissierellales</taxon>
        <taxon>Gottschalkiaceae</taxon>
        <taxon>Gottschalkia</taxon>
    </lineage>
</organism>
<dbReference type="RefSeq" id="WP_050354273.1">
    <property type="nucleotide sequence ID" value="NZ_LGSS01000003.1"/>
</dbReference>
<dbReference type="InterPro" id="IPR011611">
    <property type="entry name" value="PfkB_dom"/>
</dbReference>
<evidence type="ECO:0000256" key="4">
    <source>
        <dbReference type="RuleBase" id="RU003704"/>
    </source>
</evidence>
<dbReference type="PANTHER" id="PTHR10584">
    <property type="entry name" value="SUGAR KINASE"/>
    <property type="match status" value="1"/>
</dbReference>
<keyword evidence="3 4" id="KW-0418">Kinase</keyword>
<dbReference type="EMBL" id="LGSS01000003">
    <property type="protein sequence ID" value="KNF09272.1"/>
    <property type="molecule type" value="Genomic_DNA"/>
</dbReference>
<comment type="caution">
    <text evidence="6">The sequence shown here is derived from an EMBL/GenBank/DDBJ whole genome shotgun (WGS) entry which is preliminary data.</text>
</comment>
<name>A0A0L0WCS9_GOTPU</name>
<evidence type="ECO:0000256" key="1">
    <source>
        <dbReference type="ARBA" id="ARBA00010688"/>
    </source>
</evidence>
<dbReference type="Gene3D" id="3.40.1190.20">
    <property type="match status" value="1"/>
</dbReference>
<keyword evidence="7" id="KW-1185">Reference proteome</keyword>
<sequence length="311" mass="33714">MAKILGLGTAAIDTILKCDNIPKEDGTSLIREEKVLPGGSCANVLVTLSRLNVDTSLLVKIGDDQYGKVLLEDLSNNRISTDNIVTNKGGTTLRTFIAVGEKGKKMIFSNVGDSLMNLKEEEVNEDMLDDVDVFYTDMFPVKPAIKLGKICREKGIKVVVNLQSTPDRMEALGVTLEEIEEMMSLSDIICGYGDGMLELAGQKDYESSAITVFEKYRPKLGVIVTCGDKGAIWRNSKETISCPSFKVNAIDTTGAGDAFLGGVIYSMLIKKAPVKDSLVFANACAAIKCTQLGPRIHVTLNEVKECITKSK</sequence>
<dbReference type="InterPro" id="IPR029056">
    <property type="entry name" value="Ribokinase-like"/>
</dbReference>
<dbReference type="OrthoDB" id="9806249at2"/>
<evidence type="ECO:0000256" key="2">
    <source>
        <dbReference type="ARBA" id="ARBA00022679"/>
    </source>
</evidence>
<gene>
    <name evidence="6" type="primary">rbsK</name>
    <name evidence="6" type="ORF">CLPU_3c00500</name>
</gene>
<dbReference type="GO" id="GO:0005829">
    <property type="term" value="C:cytosol"/>
    <property type="evidence" value="ECO:0007669"/>
    <property type="project" value="TreeGrafter"/>
</dbReference>